<evidence type="ECO:0000256" key="8">
    <source>
        <dbReference type="ARBA" id="ARBA00023002"/>
    </source>
</evidence>
<evidence type="ECO:0000259" key="18">
    <source>
        <dbReference type="Pfam" id="PF07992"/>
    </source>
</evidence>
<dbReference type="Proteomes" id="UP000320776">
    <property type="component" value="Chromosome"/>
</dbReference>
<dbReference type="InterPro" id="IPR004099">
    <property type="entry name" value="Pyr_nucl-diS_OxRdtase_dimer"/>
</dbReference>
<dbReference type="InterPro" id="IPR016156">
    <property type="entry name" value="FAD/NAD-linked_Rdtase_dimer_sf"/>
</dbReference>
<evidence type="ECO:0000256" key="10">
    <source>
        <dbReference type="ARBA" id="ARBA00023157"/>
    </source>
</evidence>
<evidence type="ECO:0000256" key="14">
    <source>
        <dbReference type="PIRSR" id="PIRSR000350-3"/>
    </source>
</evidence>
<feature type="disulfide bond" description="Redox-active" evidence="15">
    <location>
        <begin position="40"/>
        <end position="45"/>
    </location>
</feature>
<evidence type="ECO:0000256" key="6">
    <source>
        <dbReference type="ARBA" id="ARBA00022630"/>
    </source>
</evidence>
<evidence type="ECO:0000313" key="20">
    <source>
        <dbReference type="Proteomes" id="UP000320776"/>
    </source>
</evidence>
<keyword evidence="11 16" id="KW-0676">Redox-active center</keyword>
<evidence type="ECO:0000313" key="19">
    <source>
        <dbReference type="EMBL" id="QDR82582.1"/>
    </source>
</evidence>
<dbReference type="InterPro" id="IPR050151">
    <property type="entry name" value="Class-I_Pyr_Nuc-Dis_Oxidored"/>
</dbReference>
<comment type="cofactor">
    <cofactor evidence="14 16">
        <name>FAD</name>
        <dbReference type="ChEBI" id="CHEBI:57692"/>
    </cofactor>
    <text evidence="14 16">Binds 1 FAD per subunit.</text>
</comment>
<dbReference type="OrthoDB" id="9800167at2"/>
<dbReference type="PANTHER" id="PTHR22912">
    <property type="entry name" value="DISULFIDE OXIDOREDUCTASE"/>
    <property type="match status" value="1"/>
</dbReference>
<dbReference type="KEGG" id="sted:SPTER_40100"/>
<dbReference type="GO" id="GO:0006103">
    <property type="term" value="P:2-oxoglutarate metabolic process"/>
    <property type="evidence" value="ECO:0007669"/>
    <property type="project" value="TreeGrafter"/>
</dbReference>
<feature type="binding site" evidence="14">
    <location>
        <position position="202"/>
    </location>
    <ligand>
        <name>NAD(+)</name>
        <dbReference type="ChEBI" id="CHEBI:57540"/>
    </ligand>
</feature>
<feature type="binding site" evidence="14">
    <location>
        <begin position="179"/>
        <end position="186"/>
    </location>
    <ligand>
        <name>NAD(+)</name>
        <dbReference type="ChEBI" id="CHEBI:57540"/>
    </ligand>
</feature>
<dbReference type="InterPro" id="IPR012999">
    <property type="entry name" value="Pyr_OxRdtase_I_AS"/>
</dbReference>
<feature type="active site" description="Proton acceptor" evidence="13">
    <location>
        <position position="441"/>
    </location>
</feature>
<dbReference type="InterPro" id="IPR006258">
    <property type="entry name" value="Lipoamide_DH"/>
</dbReference>
<comment type="catalytic activity">
    <reaction evidence="12 16">
        <text>N(6)-[(R)-dihydrolipoyl]-L-lysyl-[protein] + NAD(+) = N(6)-[(R)-lipoyl]-L-lysyl-[protein] + NADH + H(+)</text>
        <dbReference type="Rhea" id="RHEA:15045"/>
        <dbReference type="Rhea" id="RHEA-COMP:10474"/>
        <dbReference type="Rhea" id="RHEA-COMP:10475"/>
        <dbReference type="ChEBI" id="CHEBI:15378"/>
        <dbReference type="ChEBI" id="CHEBI:57540"/>
        <dbReference type="ChEBI" id="CHEBI:57945"/>
        <dbReference type="ChEBI" id="CHEBI:83099"/>
        <dbReference type="ChEBI" id="CHEBI:83100"/>
        <dbReference type="EC" id="1.8.1.4"/>
    </reaction>
</comment>
<dbReference type="NCBIfam" id="TIGR01350">
    <property type="entry name" value="lipoamide_DH"/>
    <property type="match status" value="1"/>
</dbReference>
<evidence type="ECO:0000256" key="16">
    <source>
        <dbReference type="RuleBase" id="RU003692"/>
    </source>
</evidence>
<dbReference type="PIRSF" id="PIRSF000350">
    <property type="entry name" value="Mercury_reductase_MerA"/>
    <property type="match status" value="1"/>
</dbReference>
<evidence type="ECO:0000256" key="7">
    <source>
        <dbReference type="ARBA" id="ARBA00022827"/>
    </source>
</evidence>
<dbReference type="PRINTS" id="PR00368">
    <property type="entry name" value="FADPNR"/>
</dbReference>
<dbReference type="InterPro" id="IPR001100">
    <property type="entry name" value="Pyr_nuc-diS_OxRdtase"/>
</dbReference>
<evidence type="ECO:0000256" key="1">
    <source>
        <dbReference type="ARBA" id="ARBA00004496"/>
    </source>
</evidence>
<feature type="binding site" evidence="14">
    <location>
        <begin position="142"/>
        <end position="144"/>
    </location>
    <ligand>
        <name>FAD</name>
        <dbReference type="ChEBI" id="CHEBI:57692"/>
    </ligand>
</feature>
<evidence type="ECO:0000256" key="5">
    <source>
        <dbReference type="ARBA" id="ARBA00022490"/>
    </source>
</evidence>
<evidence type="ECO:0000256" key="12">
    <source>
        <dbReference type="ARBA" id="ARBA00049187"/>
    </source>
</evidence>
<evidence type="ECO:0000256" key="15">
    <source>
        <dbReference type="PIRSR" id="PIRSR000350-4"/>
    </source>
</evidence>
<dbReference type="EC" id="1.8.1.4" evidence="3 16"/>
<evidence type="ECO:0000256" key="2">
    <source>
        <dbReference type="ARBA" id="ARBA00007532"/>
    </source>
</evidence>
<evidence type="ECO:0000256" key="3">
    <source>
        <dbReference type="ARBA" id="ARBA00012608"/>
    </source>
</evidence>
<dbReference type="InterPro" id="IPR023753">
    <property type="entry name" value="FAD/NAD-binding_dom"/>
</dbReference>
<dbReference type="GO" id="GO:0050660">
    <property type="term" value="F:flavin adenine dinucleotide binding"/>
    <property type="evidence" value="ECO:0007669"/>
    <property type="project" value="InterPro"/>
</dbReference>
<sequence>MNYDIAVIGGGPGGYVAAIRAAQLGGKVLLVEKESLGGVCLNRGCIPTKTLLKSAEKWEDLKRSSEFGLTATGIGFDFGAVMARKNAVVAQLRGGIEQLVRSHGITVVQGTAMLTGPSRLAVSNPDTGRRESYEARQIIIATGSQPGPVPVPGCGLPAVITSDELLELTEIPPSLLIIGGGVVGIEFATLMRSFGCEVTIVELLPAVLPGLDNDLVKRLGIILRKQGIKTLVGARVTAIEAAPAGVLVAVDTGKGRQQLPAGKVLVAAGRRPVLADLGLAAAGVVYDHAGITVNARMETNVAGIYAIGDVTGRSMLAHVASAEGLVAAENAMGVSSLMDYRAVPACIFTTPEIASVGLTEQAALAGGEAFKISKFNFAANGKAVSMAEPDGLVKIVAAAGTGKILGMHILGAHASDLIMEGALAIRNNLTARDIAHTIHPHPTLTEVVMECAHGIDGDMIHQLKQKQRPPLT</sequence>
<feature type="binding site" evidence="14">
    <location>
        <begin position="315"/>
        <end position="318"/>
    </location>
    <ligand>
        <name>FAD</name>
        <dbReference type="ChEBI" id="CHEBI:57692"/>
    </ligand>
</feature>
<dbReference type="AlphaFoldDB" id="A0A517DZ04"/>
<dbReference type="PRINTS" id="PR00411">
    <property type="entry name" value="PNDRDTASEI"/>
</dbReference>
<dbReference type="RefSeq" id="WP_144351957.1">
    <property type="nucleotide sequence ID" value="NZ_CP036259.1"/>
</dbReference>
<dbReference type="PROSITE" id="PS00076">
    <property type="entry name" value="PYRIDINE_REDOX_1"/>
    <property type="match status" value="1"/>
</dbReference>
<dbReference type="Gene3D" id="3.30.390.30">
    <property type="match status" value="1"/>
</dbReference>
<evidence type="ECO:0000259" key="17">
    <source>
        <dbReference type="Pfam" id="PF02852"/>
    </source>
</evidence>
<protein>
    <recommendedName>
        <fullName evidence="4 16">Dihydrolipoyl dehydrogenase</fullName>
        <ecNumber evidence="3 16">1.8.1.4</ecNumber>
    </recommendedName>
</protein>
<dbReference type="Pfam" id="PF07992">
    <property type="entry name" value="Pyr_redox_2"/>
    <property type="match status" value="1"/>
</dbReference>
<dbReference type="FunFam" id="3.30.390.30:FF:000001">
    <property type="entry name" value="Dihydrolipoyl dehydrogenase"/>
    <property type="match status" value="1"/>
</dbReference>
<keyword evidence="14" id="KW-0547">Nucleotide-binding</keyword>
<dbReference type="SUPFAM" id="SSF55424">
    <property type="entry name" value="FAD/NAD-linked reductases, dimerisation (C-terminal) domain"/>
    <property type="match status" value="1"/>
</dbReference>
<keyword evidence="8 16" id="KW-0560">Oxidoreductase</keyword>
<evidence type="ECO:0000256" key="9">
    <source>
        <dbReference type="ARBA" id="ARBA00023027"/>
    </source>
</evidence>
<dbReference type="GO" id="GO:0004148">
    <property type="term" value="F:dihydrolipoyl dehydrogenase (NADH) activity"/>
    <property type="evidence" value="ECO:0007669"/>
    <property type="project" value="UniProtKB-EC"/>
</dbReference>
<reference evidence="19 20" key="1">
    <citation type="submission" date="2019-02" db="EMBL/GenBank/DDBJ databases">
        <title>Closed genome of Sporomusa termitida DSM 4440.</title>
        <authorList>
            <person name="Poehlein A."/>
            <person name="Daniel R."/>
        </authorList>
    </citation>
    <scope>NUCLEOTIDE SEQUENCE [LARGE SCALE GENOMIC DNA]</scope>
    <source>
        <strain evidence="19 20">DSM 4440</strain>
    </source>
</reference>
<dbReference type="InterPro" id="IPR036188">
    <property type="entry name" value="FAD/NAD-bd_sf"/>
</dbReference>
<evidence type="ECO:0000256" key="11">
    <source>
        <dbReference type="ARBA" id="ARBA00023284"/>
    </source>
</evidence>
<keyword evidence="20" id="KW-1185">Reference proteome</keyword>
<proteinExistence type="inferred from homology"/>
<comment type="similarity">
    <text evidence="2 16">Belongs to the class-I pyridine nucleotide-disulfide oxidoreductase family.</text>
</comment>
<dbReference type="SUPFAM" id="SSF51905">
    <property type="entry name" value="FAD/NAD(P)-binding domain"/>
    <property type="match status" value="1"/>
</dbReference>
<dbReference type="EMBL" id="CP036259">
    <property type="protein sequence ID" value="QDR82582.1"/>
    <property type="molecule type" value="Genomic_DNA"/>
</dbReference>
<evidence type="ECO:0000256" key="4">
    <source>
        <dbReference type="ARBA" id="ARBA00016961"/>
    </source>
</evidence>
<name>A0A517DZ04_9FIRM</name>
<feature type="binding site" evidence="14">
    <location>
        <position position="269"/>
    </location>
    <ligand>
        <name>NAD(+)</name>
        <dbReference type="ChEBI" id="CHEBI:57540"/>
    </ligand>
</feature>
<gene>
    <name evidence="19" type="primary">lpd</name>
    <name evidence="19" type="ORF">SPTER_40100</name>
</gene>
<dbReference type="Gene3D" id="3.50.50.60">
    <property type="entry name" value="FAD/NAD(P)-binding domain"/>
    <property type="match status" value="2"/>
</dbReference>
<dbReference type="PANTHER" id="PTHR22912:SF217">
    <property type="entry name" value="DIHYDROLIPOYL DEHYDROGENASE"/>
    <property type="match status" value="1"/>
</dbReference>
<keyword evidence="7 14" id="KW-0274">FAD</keyword>
<keyword evidence="9 14" id="KW-0520">NAD</keyword>
<accession>A0A517DZ04</accession>
<feature type="binding site" evidence="14">
    <location>
        <position position="309"/>
    </location>
    <ligand>
        <name>FAD</name>
        <dbReference type="ChEBI" id="CHEBI:57692"/>
    </ligand>
</feature>
<comment type="subcellular location">
    <subcellularLocation>
        <location evidence="1">Cytoplasm</location>
    </subcellularLocation>
</comment>
<dbReference type="Pfam" id="PF02852">
    <property type="entry name" value="Pyr_redox_dim"/>
    <property type="match status" value="1"/>
</dbReference>
<feature type="domain" description="FAD/NAD(P)-binding" evidence="18">
    <location>
        <begin position="3"/>
        <end position="324"/>
    </location>
</feature>
<organism evidence="19 20">
    <name type="scientific">Sporomusa termitida</name>
    <dbReference type="NCBI Taxonomy" id="2377"/>
    <lineage>
        <taxon>Bacteria</taxon>
        <taxon>Bacillati</taxon>
        <taxon>Bacillota</taxon>
        <taxon>Negativicutes</taxon>
        <taxon>Selenomonadales</taxon>
        <taxon>Sporomusaceae</taxon>
        <taxon>Sporomusa</taxon>
    </lineage>
</organism>
<keyword evidence="5" id="KW-0963">Cytoplasm</keyword>
<evidence type="ECO:0000256" key="13">
    <source>
        <dbReference type="PIRSR" id="PIRSR000350-2"/>
    </source>
</evidence>
<comment type="miscellaneous">
    <text evidence="16">The active site is a redox-active disulfide bond.</text>
</comment>
<feature type="binding site" evidence="14">
    <location>
        <position position="49"/>
    </location>
    <ligand>
        <name>FAD</name>
        <dbReference type="ChEBI" id="CHEBI:57692"/>
    </ligand>
</feature>
<keyword evidence="10" id="KW-1015">Disulfide bond</keyword>
<feature type="domain" description="Pyridine nucleotide-disulphide oxidoreductase dimerisation" evidence="17">
    <location>
        <begin position="343"/>
        <end position="450"/>
    </location>
</feature>
<keyword evidence="6 16" id="KW-0285">Flavoprotein</keyword>
<dbReference type="GO" id="GO:0005737">
    <property type="term" value="C:cytoplasm"/>
    <property type="evidence" value="ECO:0007669"/>
    <property type="project" value="UniProtKB-SubCell"/>
</dbReference>